<sequence>MKANHYSLINYQLLVALFFISIISGLTSVRAQCPTVTNNLQSLCDVQSVLVGDLQAIDNGGGIVWYDSPTSTTPLSNSESLISGEDYYADDNTGSCGTRARVDVVIYKAPMGDPFQGFCLDDPTLATVGDLVATGNNVQWYLSASGGIPLNDSDILIDDTIYYADQENPDTGCRTSRLSVLVKVGNTPVPTGDMVQQFCTTPEYTPTVGDLIASGTNNWYISLFSALPLPLNTPLVNGQTYYATTLDPPCESTGRLPVLVILDNGPEAGENGTLEICEGDTTTTVDLFTILGGTPDTGGTWSPSLNSGTGVFDPNVDADGEYTYTVSSNNSCPDDSATVTVISAPTPNAGENGTLELCSIDDPVDLFDSLGGTPETGGVWSPTLASGTSIFDPNVDIATTYTYTVAGTVPCPDATATVNVTVAPYKDAGEDGAINLCSNEQSVDLFNSLGGTPETGGVWTPTLNSGSGVFDPNIDAEGVYVYSFPNNSPCPNETASVTVTVSDMPDPGANSTIEICSNDLSTINLFNSLDGNPDTGGIWSPALSSGTDIFDPAIDPAGAYTYSLVGTGPCPDASAVVNIIINEEPNAGTDTTIDICSNDNAIDLFDSLGGSPDSGGTWSPTLTNGTGIFNPNMDAPGTYVYTVTGTFPCSDVSASVTINVTPFLNAGTDSAITLCENDGSVDLFESLGGTPDIGGTWSPALSSGTGVFDPNIDAAGSYTYSFSGNGECPNSSATITVSLLTEPDAGLDATLNLCNVSTTPDLFDSLGGTPQPGGIWSPTLASGTGVFDPNIDPEGIYTYTINSACGISSASVTISITDANIAGTDGAVQLCSTDSVIDLFNNLGGSPDAGGVWTPTLTSGTGVFDPNIDSPGVYTYTISNSGTECPDDSATVEVSVLNEPDAGNDGTMNLCNISETINLFDGLTGFPDAGGTWFPALSSGSGVFTPGVDPEGVYTYTVTNACGSSSASVTITFLDTNDAGLDGTIEICTNDSTTDLFDSLGGTPQSGGTWSPALASGTGIFDPNVDAEGVYTYTISGTSICPADSATVTVSISESPDAGIDGTINLCTFTETLNLFDGLTGTPDTGGTWSPALSSGTGSFDPTVDPEGVYTYTVVNSCGSSSATVTITISVPNDSGTDGFIVFCSTDTAQDLFDSLGGTPQSGGVWTPTLASGSGLFDPNVDTEGVYTYTVSSDTSFCPESSSTVTVSFAQEPNAGEDNNLNLCSDITDVENLFDSLGGTPDTGGVWSPTLSSGTGVFDPTIDNPGVYTYTVTSVECGTTSSASITVSIIETPDVTGLSMSLENNVICLGLEDAIVNITGATQLDDGEYSIVYQLSGSNVSVNTIPVTVVSGSTSFIIPQILLENPGITFVTINQLFVLDQNCSAFTDNVVPVRLKIELAPTPQLITNGSEFCLEDEPTISDLTNNILDYTSVVWYDQPEDGTPYADSDLLEDGKVYYAAIVTQYNCESITRLEVTVSLISCIRELLIPDGFSPNGDDVNDVFDILNLNELYPNFKLSIYNRYGNILYEGNINSPKWDGTGKGSTLLPVGVYFYILEFNDGEREPLQGRVYLSR</sequence>
<dbReference type="EMBL" id="QJTD01000011">
    <property type="protein sequence ID" value="PYE79579.1"/>
    <property type="molecule type" value="Genomic_DNA"/>
</dbReference>
<dbReference type="Pfam" id="PF13585">
    <property type="entry name" value="CHU_C"/>
    <property type="match status" value="1"/>
</dbReference>
<keyword evidence="2" id="KW-1185">Reference proteome</keyword>
<organism evidence="1 2">
    <name type="scientific">Winogradskyella epiphytica</name>
    <dbReference type="NCBI Taxonomy" id="262005"/>
    <lineage>
        <taxon>Bacteria</taxon>
        <taxon>Pseudomonadati</taxon>
        <taxon>Bacteroidota</taxon>
        <taxon>Flavobacteriia</taxon>
        <taxon>Flavobacteriales</taxon>
        <taxon>Flavobacteriaceae</taxon>
        <taxon>Winogradskyella</taxon>
    </lineage>
</organism>
<name>A0A2V4XW81_9FLAO</name>
<protein>
    <submittedName>
        <fullName evidence="1">Gliding motility-associated-like protein</fullName>
    </submittedName>
</protein>
<dbReference type="RefSeq" id="WP_110476550.1">
    <property type="nucleotide sequence ID" value="NZ_QJTD01000011.1"/>
</dbReference>
<dbReference type="NCBIfam" id="TIGR04131">
    <property type="entry name" value="Bac_Flav_CTERM"/>
    <property type="match status" value="1"/>
</dbReference>
<dbReference type="OrthoDB" id="1236981at2"/>
<comment type="caution">
    <text evidence="1">The sequence shown here is derived from an EMBL/GenBank/DDBJ whole genome shotgun (WGS) entry which is preliminary data.</text>
</comment>
<evidence type="ECO:0000313" key="2">
    <source>
        <dbReference type="Proteomes" id="UP000248054"/>
    </source>
</evidence>
<dbReference type="InterPro" id="IPR026341">
    <property type="entry name" value="T9SS_type_B"/>
</dbReference>
<gene>
    <name evidence="1" type="ORF">DFQ11_11119</name>
</gene>
<reference evidence="1 2" key="1">
    <citation type="submission" date="2018-06" db="EMBL/GenBank/DDBJ databases">
        <title>Genomic Encyclopedia of Type Strains, Phase III (KMG-III): the genomes of soil and plant-associated and newly described type strains.</title>
        <authorList>
            <person name="Whitman W."/>
        </authorList>
    </citation>
    <scope>NUCLEOTIDE SEQUENCE [LARGE SCALE GENOMIC DNA]</scope>
    <source>
        <strain evidence="1 2">CECT 7945</strain>
    </source>
</reference>
<dbReference type="Proteomes" id="UP000248054">
    <property type="component" value="Unassembled WGS sequence"/>
</dbReference>
<evidence type="ECO:0000313" key="1">
    <source>
        <dbReference type="EMBL" id="PYE79579.1"/>
    </source>
</evidence>
<accession>A0A2V4XW81</accession>
<proteinExistence type="predicted"/>